<gene>
    <name evidence="2" type="ORF">A0J61_03858</name>
</gene>
<comment type="caution">
    <text evidence="2">The sequence shown here is derived from an EMBL/GenBank/DDBJ whole genome shotgun (WGS) entry which is preliminary data.</text>
</comment>
<evidence type="ECO:0000313" key="2">
    <source>
        <dbReference type="EMBL" id="OBZ88089.1"/>
    </source>
</evidence>
<evidence type="ECO:0000313" key="3">
    <source>
        <dbReference type="Proteomes" id="UP000093000"/>
    </source>
</evidence>
<dbReference type="AlphaFoldDB" id="A0A1C7NH58"/>
<reference evidence="2 3" key="1">
    <citation type="submission" date="2016-03" db="EMBL/GenBank/DDBJ databases">
        <title>Choanephora cucurbitarum.</title>
        <authorList>
            <person name="Min B."/>
            <person name="Park H."/>
            <person name="Park J.-H."/>
            <person name="Shin H.-D."/>
            <person name="Choi I.-G."/>
        </authorList>
    </citation>
    <scope>NUCLEOTIDE SEQUENCE [LARGE SCALE GENOMIC DNA]</scope>
    <source>
        <strain evidence="2 3">KUS-F28377</strain>
    </source>
</reference>
<feature type="domain" description="AD" evidence="1">
    <location>
        <begin position="55"/>
        <end position="147"/>
    </location>
</feature>
<dbReference type="GO" id="GO:0032797">
    <property type="term" value="C:SMN complex"/>
    <property type="evidence" value="ECO:0007669"/>
    <property type="project" value="TreeGrafter"/>
</dbReference>
<organism evidence="2 3">
    <name type="scientific">Choanephora cucurbitarum</name>
    <dbReference type="NCBI Taxonomy" id="101091"/>
    <lineage>
        <taxon>Eukaryota</taxon>
        <taxon>Fungi</taxon>
        <taxon>Fungi incertae sedis</taxon>
        <taxon>Mucoromycota</taxon>
        <taxon>Mucoromycotina</taxon>
        <taxon>Mucoromycetes</taxon>
        <taxon>Mucorales</taxon>
        <taxon>Mucorineae</taxon>
        <taxon>Choanephoraceae</taxon>
        <taxon>Choanephoroideae</taxon>
        <taxon>Choanephora</taxon>
    </lineage>
</organism>
<evidence type="ECO:0000259" key="1">
    <source>
        <dbReference type="PROSITE" id="PS52001"/>
    </source>
</evidence>
<dbReference type="OrthoDB" id="77463at2759"/>
<dbReference type="EMBL" id="LUGH01000175">
    <property type="protein sequence ID" value="OBZ88089.1"/>
    <property type="molecule type" value="Genomic_DNA"/>
</dbReference>
<dbReference type="InterPro" id="IPR047574">
    <property type="entry name" value="AD"/>
</dbReference>
<proteinExistence type="predicted"/>
<dbReference type="GO" id="GO:0005634">
    <property type="term" value="C:nucleus"/>
    <property type="evidence" value="ECO:0007669"/>
    <property type="project" value="InterPro"/>
</dbReference>
<dbReference type="InterPro" id="IPR009422">
    <property type="entry name" value="Gemin6"/>
</dbReference>
<dbReference type="PROSITE" id="PS52001">
    <property type="entry name" value="AD"/>
    <property type="match status" value="1"/>
</dbReference>
<dbReference type="Gene3D" id="2.30.30.100">
    <property type="match status" value="1"/>
</dbReference>
<sequence>MYGFESNELVHLIGSKVRIVSKDLTTLEGYLYTVDPISHHVVLFQPDQDKVMVVFHHDIQQLTIHQQERSDTLHLPSLHLSTQTMAQRRQQLIALLKQHRVPIEYEDDDPVIYVLGCARVESPYVATSVVCDNPLIRQRVRNMILEL</sequence>
<name>A0A1C7NH58_9FUNG</name>
<dbReference type="Proteomes" id="UP000093000">
    <property type="component" value="Unassembled WGS sequence"/>
</dbReference>
<dbReference type="GO" id="GO:0000387">
    <property type="term" value="P:spliceosomal snRNP assembly"/>
    <property type="evidence" value="ECO:0007669"/>
    <property type="project" value="TreeGrafter"/>
</dbReference>
<dbReference type="GO" id="GO:0000245">
    <property type="term" value="P:spliceosomal complex assembly"/>
    <property type="evidence" value="ECO:0007669"/>
    <property type="project" value="InterPro"/>
</dbReference>
<dbReference type="PANTHER" id="PTHR14710:SF2">
    <property type="entry name" value="GEM-ASSOCIATED PROTEIN 6"/>
    <property type="match status" value="1"/>
</dbReference>
<protein>
    <recommendedName>
        <fullName evidence="1">AD domain-containing protein</fullName>
    </recommendedName>
</protein>
<dbReference type="InterPro" id="IPR046857">
    <property type="entry name" value="Gemin6_Sm-like_dom"/>
</dbReference>
<accession>A0A1C7NH58</accession>
<dbReference type="Pfam" id="PF06372">
    <property type="entry name" value="Gemin6"/>
    <property type="match status" value="1"/>
</dbReference>
<dbReference type="InParanoid" id="A0A1C7NH58"/>
<keyword evidence="3" id="KW-1185">Reference proteome</keyword>
<dbReference type="PANTHER" id="PTHR14710">
    <property type="entry name" value="GEM-ASSOCIATED PROTEIN 6"/>
    <property type="match status" value="1"/>
</dbReference>